<reference evidence="3" key="1">
    <citation type="journal article" date="2011" name="Nat. Biotechnol.">
        <title>The genomic sequence of the Chinese hamster ovary (CHO)-K1 cell line.</title>
        <authorList>
            <person name="Xu X."/>
            <person name="Nagarajan H."/>
            <person name="Lewis N.E."/>
            <person name="Pan S."/>
            <person name="Cai Z."/>
            <person name="Liu X."/>
            <person name="Chen W."/>
            <person name="Xie M."/>
            <person name="Wang W."/>
            <person name="Hammond S."/>
            <person name="Andersen M.R."/>
            <person name="Neff N."/>
            <person name="Passarelli B."/>
            <person name="Koh W."/>
            <person name="Fan H.C."/>
            <person name="Wang J."/>
            <person name="Gui Y."/>
            <person name="Lee K.H."/>
            <person name="Betenbaugh M.J."/>
            <person name="Quake S.R."/>
            <person name="Famili I."/>
            <person name="Palsson B.O."/>
            <person name="Wang J."/>
        </authorList>
    </citation>
    <scope>NUCLEOTIDE SEQUENCE [LARGE SCALE GENOMIC DNA]</scope>
    <source>
        <strain evidence="3">CHO K1 cell line</strain>
    </source>
</reference>
<dbReference type="InParanoid" id="G3GRB0"/>
<sequence>MKGREPESVETEKNSGPKTCKETRPQACSHVDLRAPCRKADLSGDHSTAGGGLQSQNLLDPSLYKCGIMGIWVKPLNCLRCYSRKQR</sequence>
<name>G3GRB0_CRIGR</name>
<dbReference type="EMBL" id="JH000002">
    <property type="protein sequence ID" value="EGV92510.1"/>
    <property type="molecule type" value="Genomic_DNA"/>
</dbReference>
<accession>G3GRB0</accession>
<feature type="compositionally biased region" description="Basic and acidic residues" evidence="1">
    <location>
        <begin position="1"/>
        <end position="24"/>
    </location>
</feature>
<protein>
    <submittedName>
        <fullName evidence="2">Uncharacterized protein</fullName>
    </submittedName>
</protein>
<feature type="region of interest" description="Disordered" evidence="1">
    <location>
        <begin position="1"/>
        <end position="25"/>
    </location>
</feature>
<proteinExistence type="predicted"/>
<organism evidence="2 3">
    <name type="scientific">Cricetulus griseus</name>
    <name type="common">Chinese hamster</name>
    <name type="synonym">Cricetulus barabensis griseus</name>
    <dbReference type="NCBI Taxonomy" id="10029"/>
    <lineage>
        <taxon>Eukaryota</taxon>
        <taxon>Metazoa</taxon>
        <taxon>Chordata</taxon>
        <taxon>Craniata</taxon>
        <taxon>Vertebrata</taxon>
        <taxon>Euteleostomi</taxon>
        <taxon>Mammalia</taxon>
        <taxon>Eutheria</taxon>
        <taxon>Euarchontoglires</taxon>
        <taxon>Glires</taxon>
        <taxon>Rodentia</taxon>
        <taxon>Myomorpha</taxon>
        <taxon>Muroidea</taxon>
        <taxon>Cricetidae</taxon>
        <taxon>Cricetinae</taxon>
        <taxon>Cricetulus</taxon>
    </lineage>
</organism>
<dbReference type="AlphaFoldDB" id="G3GRB0"/>
<gene>
    <name evidence="2" type="ORF">I79_000053</name>
</gene>
<evidence type="ECO:0000256" key="1">
    <source>
        <dbReference type="SAM" id="MobiDB-lite"/>
    </source>
</evidence>
<evidence type="ECO:0000313" key="3">
    <source>
        <dbReference type="Proteomes" id="UP000001075"/>
    </source>
</evidence>
<evidence type="ECO:0000313" key="2">
    <source>
        <dbReference type="EMBL" id="EGV92510.1"/>
    </source>
</evidence>
<dbReference type="Proteomes" id="UP000001075">
    <property type="component" value="Unassembled WGS sequence"/>
</dbReference>